<keyword evidence="1" id="KW-1133">Transmembrane helix</keyword>
<evidence type="ECO:0000313" key="3">
    <source>
        <dbReference type="Proteomes" id="UP000245838"/>
    </source>
</evidence>
<keyword evidence="1" id="KW-0812">Transmembrane</keyword>
<feature type="transmembrane region" description="Helical" evidence="1">
    <location>
        <begin position="7"/>
        <end position="25"/>
    </location>
</feature>
<dbReference type="AlphaFoldDB" id="A0A193QKW9"/>
<dbReference type="OrthoDB" id="6419510at2"/>
<gene>
    <name evidence="2" type="ORF">SGGMMB4_03881</name>
</gene>
<evidence type="ECO:0008006" key="4">
    <source>
        <dbReference type="Google" id="ProtNLM"/>
    </source>
</evidence>
<dbReference type="EMBL" id="LN854557">
    <property type="protein sequence ID" value="CRL45817.1"/>
    <property type="molecule type" value="Genomic_DNA"/>
</dbReference>
<proteinExistence type="predicted"/>
<organism evidence="2 3">
    <name type="scientific">Sodalis glossinidius (strain morsitans)</name>
    <dbReference type="NCBI Taxonomy" id="343509"/>
    <lineage>
        <taxon>Bacteria</taxon>
        <taxon>Pseudomonadati</taxon>
        <taxon>Pseudomonadota</taxon>
        <taxon>Gammaproteobacteria</taxon>
        <taxon>Enterobacterales</taxon>
        <taxon>Bruguierivoracaceae</taxon>
        <taxon>Sodalis</taxon>
    </lineage>
</organism>
<protein>
    <recommendedName>
        <fullName evidence="4">Holin</fullName>
    </recommendedName>
</protein>
<reference evidence="2 3" key="1">
    <citation type="submission" date="2015-05" db="EMBL/GenBank/DDBJ databases">
        <authorList>
            <person name="Goodhead I."/>
        </authorList>
    </citation>
    <scope>NUCLEOTIDE SEQUENCE [LARGE SCALE GENOMIC DNA]</scope>
    <source>
        <strain evidence="3">morsitans</strain>
    </source>
</reference>
<keyword evidence="1" id="KW-0472">Membrane</keyword>
<name>A0A193QKW9_SODGM</name>
<dbReference type="BioCyc" id="SGLO343509:SGP1_RS15140-MONOMER"/>
<sequence>MKSMGNHTIGYAYSWGFVTCLLGMFSLSQWALILGIVSTLVTFFLNWYYRYKEYRFRTKSDEH</sequence>
<evidence type="ECO:0000313" key="2">
    <source>
        <dbReference type="EMBL" id="CRL45817.1"/>
    </source>
</evidence>
<dbReference type="Pfam" id="PF16080">
    <property type="entry name" value="Phage_holin_2_3"/>
    <property type="match status" value="1"/>
</dbReference>
<accession>A0A193QKW9</accession>
<dbReference type="Proteomes" id="UP000245838">
    <property type="component" value="Chromosome sggmmb4_Chromosome"/>
</dbReference>
<feature type="transmembrane region" description="Helical" evidence="1">
    <location>
        <begin position="31"/>
        <end position="49"/>
    </location>
</feature>
<dbReference type="InterPro" id="IPR032118">
    <property type="entry name" value="Phage_holin_HP1"/>
</dbReference>
<evidence type="ECO:0000256" key="1">
    <source>
        <dbReference type="SAM" id="Phobius"/>
    </source>
</evidence>